<keyword evidence="1" id="KW-0732">Signal</keyword>
<feature type="chain" id="PRO_5040146156" description="Cyanovirin-N domain-containing protein" evidence="1">
    <location>
        <begin position="19"/>
        <end position="133"/>
    </location>
</feature>
<dbReference type="InterPro" id="IPR036673">
    <property type="entry name" value="Cyanovirin-N_sf"/>
</dbReference>
<sequence>MLVQLTTVVAFAAALASANPIAAGDANIQKRYLRDYCYGWSIGSGTILYAKCRADDGLIRDESIDLNRCLANDNGALVHSRDGNFQASCSLPYLRDGPIIGVNYCYARDGRSYPSVISADRFATVNNGRLSCQ</sequence>
<dbReference type="InterPro" id="IPR011058">
    <property type="entry name" value="Cyanovirin-N"/>
</dbReference>
<dbReference type="Gene3D" id="2.30.60.10">
    <property type="entry name" value="Cyanovirin-N"/>
    <property type="match status" value="1"/>
</dbReference>
<evidence type="ECO:0000313" key="4">
    <source>
        <dbReference type="Proteomes" id="UP000756346"/>
    </source>
</evidence>
<proteinExistence type="predicted"/>
<dbReference type="SUPFAM" id="SSF51322">
    <property type="entry name" value="Cyanovirin-N"/>
    <property type="match status" value="1"/>
</dbReference>
<dbReference type="AlphaFoldDB" id="A0A9P8XXS0"/>
<dbReference type="GeneID" id="70188882"/>
<feature type="domain" description="Cyanovirin-N" evidence="2">
    <location>
        <begin position="37"/>
        <end position="96"/>
    </location>
</feature>
<dbReference type="Pfam" id="PF08881">
    <property type="entry name" value="CVNH"/>
    <property type="match status" value="1"/>
</dbReference>
<evidence type="ECO:0000259" key="2">
    <source>
        <dbReference type="Pfam" id="PF08881"/>
    </source>
</evidence>
<evidence type="ECO:0000256" key="1">
    <source>
        <dbReference type="SAM" id="SignalP"/>
    </source>
</evidence>
<keyword evidence="4" id="KW-1185">Reference proteome</keyword>
<accession>A0A9P8XXS0</accession>
<dbReference type="OrthoDB" id="2947935at2759"/>
<name>A0A9P8XXS0_9PEZI</name>
<dbReference type="RefSeq" id="XP_046008300.1">
    <property type="nucleotide sequence ID" value="XM_046159336.1"/>
</dbReference>
<organism evidence="3 4">
    <name type="scientific">Microdochium trichocladiopsis</name>
    <dbReference type="NCBI Taxonomy" id="1682393"/>
    <lineage>
        <taxon>Eukaryota</taxon>
        <taxon>Fungi</taxon>
        <taxon>Dikarya</taxon>
        <taxon>Ascomycota</taxon>
        <taxon>Pezizomycotina</taxon>
        <taxon>Sordariomycetes</taxon>
        <taxon>Xylariomycetidae</taxon>
        <taxon>Xylariales</taxon>
        <taxon>Microdochiaceae</taxon>
        <taxon>Microdochium</taxon>
    </lineage>
</organism>
<evidence type="ECO:0000313" key="3">
    <source>
        <dbReference type="EMBL" id="KAH7024752.1"/>
    </source>
</evidence>
<reference evidence="3" key="1">
    <citation type="journal article" date="2021" name="Nat. Commun.">
        <title>Genetic determinants of endophytism in the Arabidopsis root mycobiome.</title>
        <authorList>
            <person name="Mesny F."/>
            <person name="Miyauchi S."/>
            <person name="Thiergart T."/>
            <person name="Pickel B."/>
            <person name="Atanasova L."/>
            <person name="Karlsson M."/>
            <person name="Huettel B."/>
            <person name="Barry K.W."/>
            <person name="Haridas S."/>
            <person name="Chen C."/>
            <person name="Bauer D."/>
            <person name="Andreopoulos W."/>
            <person name="Pangilinan J."/>
            <person name="LaButti K."/>
            <person name="Riley R."/>
            <person name="Lipzen A."/>
            <person name="Clum A."/>
            <person name="Drula E."/>
            <person name="Henrissat B."/>
            <person name="Kohler A."/>
            <person name="Grigoriev I.V."/>
            <person name="Martin F.M."/>
            <person name="Hacquard S."/>
        </authorList>
    </citation>
    <scope>NUCLEOTIDE SEQUENCE</scope>
    <source>
        <strain evidence="3">MPI-CAGE-CH-0230</strain>
    </source>
</reference>
<gene>
    <name evidence="3" type="ORF">B0I36DRAFT_366667</name>
</gene>
<dbReference type="Proteomes" id="UP000756346">
    <property type="component" value="Unassembled WGS sequence"/>
</dbReference>
<protein>
    <recommendedName>
        <fullName evidence="2">Cyanovirin-N domain-containing protein</fullName>
    </recommendedName>
</protein>
<dbReference type="EMBL" id="JAGTJQ010000009">
    <property type="protein sequence ID" value="KAH7024752.1"/>
    <property type="molecule type" value="Genomic_DNA"/>
</dbReference>
<comment type="caution">
    <text evidence="3">The sequence shown here is derived from an EMBL/GenBank/DDBJ whole genome shotgun (WGS) entry which is preliminary data.</text>
</comment>
<feature type="signal peptide" evidence="1">
    <location>
        <begin position="1"/>
        <end position="18"/>
    </location>
</feature>